<gene>
    <name evidence="5" type="ORF">RI543_001558</name>
</gene>
<evidence type="ECO:0000313" key="6">
    <source>
        <dbReference type="Proteomes" id="UP001306508"/>
    </source>
</evidence>
<comment type="caution">
    <text evidence="5">The sequence shown here is derived from an EMBL/GenBank/DDBJ whole genome shotgun (WGS) entry which is preliminary data.</text>
</comment>
<keyword evidence="6" id="KW-1185">Reference proteome</keyword>
<evidence type="ECO:0000256" key="2">
    <source>
        <dbReference type="ARBA" id="ARBA00023139"/>
    </source>
</evidence>
<protein>
    <submittedName>
        <fullName evidence="5">Uncharacterized protein</fullName>
    </submittedName>
</protein>
<reference evidence="6" key="1">
    <citation type="submission" date="2023-07" db="EMBL/GenBank/DDBJ databases">
        <title>A draft genome of Kazachstania heterogenica Y-27499.</title>
        <authorList>
            <person name="Donic C."/>
            <person name="Kralova J.S."/>
            <person name="Fidel L."/>
            <person name="Ben-Dor S."/>
            <person name="Jung S."/>
        </authorList>
    </citation>
    <scope>NUCLEOTIDE SEQUENCE [LARGE SCALE GENOMIC DNA]</scope>
    <source>
        <strain evidence="6">Y27499</strain>
    </source>
</reference>
<evidence type="ECO:0000256" key="1">
    <source>
        <dbReference type="ARBA" id="ARBA00022707"/>
    </source>
</evidence>
<keyword evidence="1" id="KW-0519">Myristate</keyword>
<dbReference type="EMBL" id="JAWIZZ010000038">
    <property type="protein sequence ID" value="KAK5781164.1"/>
    <property type="molecule type" value="Genomic_DNA"/>
</dbReference>
<dbReference type="AlphaFoldDB" id="A0AAN7WLZ2"/>
<dbReference type="InterPro" id="IPR031632">
    <property type="entry name" value="SVIP"/>
</dbReference>
<accession>A0AAN7WLZ2</accession>
<feature type="compositionally biased region" description="Basic and acidic residues" evidence="4">
    <location>
        <begin position="63"/>
        <end position="106"/>
    </location>
</feature>
<evidence type="ECO:0000256" key="4">
    <source>
        <dbReference type="SAM" id="MobiDB-lite"/>
    </source>
</evidence>
<evidence type="ECO:0000313" key="5">
    <source>
        <dbReference type="EMBL" id="KAK5781164.1"/>
    </source>
</evidence>
<organism evidence="5 6">
    <name type="scientific">Arxiozyma heterogenica</name>
    <dbReference type="NCBI Taxonomy" id="278026"/>
    <lineage>
        <taxon>Eukaryota</taxon>
        <taxon>Fungi</taxon>
        <taxon>Dikarya</taxon>
        <taxon>Ascomycota</taxon>
        <taxon>Saccharomycotina</taxon>
        <taxon>Saccharomycetes</taxon>
        <taxon>Saccharomycetales</taxon>
        <taxon>Saccharomycetaceae</taxon>
        <taxon>Arxiozyma</taxon>
    </lineage>
</organism>
<dbReference type="Pfam" id="PF15811">
    <property type="entry name" value="SVIP"/>
    <property type="match status" value="1"/>
</dbReference>
<dbReference type="Proteomes" id="UP001306508">
    <property type="component" value="Unassembled WGS sequence"/>
</dbReference>
<proteinExistence type="predicted"/>
<evidence type="ECO:0000256" key="3">
    <source>
        <dbReference type="ARBA" id="ARBA00023288"/>
    </source>
</evidence>
<feature type="compositionally biased region" description="Polar residues" evidence="4">
    <location>
        <begin position="1"/>
        <end position="18"/>
    </location>
</feature>
<sequence>MSRAQTVRNQKQLTQAVSTKPKQKPDKKTQQPRNTISSKGNIVGTNNTLNQSTSNINSTGVVDTKKLSPREAARLAAEKRLEESTKELTKGKLGKKLAEQRGLRAQ</sequence>
<feature type="compositionally biased region" description="Polar residues" evidence="4">
    <location>
        <begin position="33"/>
        <end position="61"/>
    </location>
</feature>
<keyword evidence="2" id="KW-0564">Palmitate</keyword>
<name>A0AAN7WLZ2_9SACH</name>
<feature type="region of interest" description="Disordered" evidence="4">
    <location>
        <begin position="1"/>
        <end position="106"/>
    </location>
</feature>
<keyword evidence="3" id="KW-0449">Lipoprotein</keyword>